<feature type="region of interest" description="Disordered" evidence="1">
    <location>
        <begin position="74"/>
        <end position="103"/>
    </location>
</feature>
<feature type="transmembrane region" description="Helical" evidence="2">
    <location>
        <begin position="169"/>
        <end position="191"/>
    </location>
</feature>
<feature type="transmembrane region" description="Helical" evidence="2">
    <location>
        <begin position="197"/>
        <end position="216"/>
    </location>
</feature>
<accession>A0ABQ7JEF0</accession>
<dbReference type="PANTHER" id="PTHR14969">
    <property type="entry name" value="SPHINGOSINE-1-PHOSPHATE PHOSPHOHYDROLASE"/>
    <property type="match status" value="1"/>
</dbReference>
<dbReference type="Proteomes" id="UP000823046">
    <property type="component" value="Unassembled WGS sequence"/>
</dbReference>
<feature type="transmembrane region" description="Helical" evidence="2">
    <location>
        <begin position="262"/>
        <end position="281"/>
    </location>
</feature>
<sequence>MSADCTILILPASDIDRTSSITSFGTFTVPNWKYGREHEASNQSIYPSTHSTVLPSAAMNFSLHTDEEYSNLSQGNFSVDDDASKNAPSKSRPKRNGRGAVPSSHTCELAVKDSLRRLGFFSMLRDLLKINIGGRVYHSIGSDIEAGLPDQYAFSFLSVSYRSPLSIPIFLALLYSYVPFLAFFLHFVGFFFTTSAIPFFVVSILSITAALNEVLIKNIFRESRPLGSLVQSYGMPSSHCMVSYGVLTWSLLEFLFPQDILLFSLLHFLLICAIFIPVPWARFYLDDHTPRQCVYGCLGGAIFGILAYALRHFFISPILSVK</sequence>
<evidence type="ECO:0000313" key="4">
    <source>
        <dbReference type="Proteomes" id="UP000823046"/>
    </source>
</evidence>
<keyword evidence="4" id="KW-1185">Reference proteome</keyword>
<comment type="caution">
    <text evidence="3">The sequence shown here is derived from an EMBL/GenBank/DDBJ whole genome shotgun (WGS) entry which is preliminary data.</text>
</comment>
<evidence type="ECO:0000256" key="1">
    <source>
        <dbReference type="SAM" id="MobiDB-lite"/>
    </source>
</evidence>
<gene>
    <name evidence="3" type="ORF">IE077_003893</name>
</gene>
<dbReference type="EMBL" id="JADAQX010000059">
    <property type="protein sequence ID" value="KAF8822373.1"/>
    <property type="molecule type" value="Genomic_DNA"/>
</dbReference>
<dbReference type="PANTHER" id="PTHR14969:SF13">
    <property type="entry name" value="AT30094P"/>
    <property type="match status" value="1"/>
</dbReference>
<dbReference type="InterPro" id="IPR036938">
    <property type="entry name" value="PAP2/HPO_sf"/>
</dbReference>
<proteinExistence type="predicted"/>
<reference evidence="3 4" key="1">
    <citation type="journal article" date="2020" name="bioRxiv">
        <title>Metabolic contributions of an alphaproteobacterial endosymbiont in the apicomplexan Cardiosporidium cionae.</title>
        <authorList>
            <person name="Hunter E.S."/>
            <person name="Paight C.J."/>
            <person name="Lane C.E."/>
        </authorList>
    </citation>
    <scope>NUCLEOTIDE SEQUENCE [LARGE SCALE GENOMIC DNA]</scope>
    <source>
        <strain evidence="3">ESH_2018</strain>
    </source>
</reference>
<evidence type="ECO:0000256" key="2">
    <source>
        <dbReference type="SAM" id="Phobius"/>
    </source>
</evidence>
<organism evidence="3 4">
    <name type="scientific">Cardiosporidium cionae</name>
    <dbReference type="NCBI Taxonomy" id="476202"/>
    <lineage>
        <taxon>Eukaryota</taxon>
        <taxon>Sar</taxon>
        <taxon>Alveolata</taxon>
        <taxon>Apicomplexa</taxon>
        <taxon>Aconoidasida</taxon>
        <taxon>Nephromycida</taxon>
        <taxon>Cardiosporidium</taxon>
    </lineage>
</organism>
<keyword evidence="2" id="KW-0472">Membrane</keyword>
<evidence type="ECO:0000313" key="3">
    <source>
        <dbReference type="EMBL" id="KAF8822373.1"/>
    </source>
</evidence>
<name>A0ABQ7JEF0_9APIC</name>
<protein>
    <submittedName>
        <fullName evidence="3">Dolichyldiphosphatase</fullName>
    </submittedName>
</protein>
<keyword evidence="2" id="KW-0812">Transmembrane</keyword>
<feature type="transmembrane region" description="Helical" evidence="2">
    <location>
        <begin position="293"/>
        <end position="314"/>
    </location>
</feature>
<keyword evidence="2" id="KW-1133">Transmembrane helix</keyword>
<dbReference type="Gene3D" id="1.20.144.10">
    <property type="entry name" value="Phosphatidic acid phosphatase type 2/haloperoxidase"/>
    <property type="match status" value="1"/>
</dbReference>
<dbReference type="SUPFAM" id="SSF48317">
    <property type="entry name" value="Acid phosphatase/Vanadium-dependent haloperoxidase"/>
    <property type="match status" value="1"/>
</dbReference>